<sequence length="298" mass="33256">MTRQPPEVSIVLPVYNRESTLGRALDSLTAQHAHDIEIIVVDDGSSDGSRPLAEACAARDPRITVRQTPRNLGAAGARNVGIDAASGRYIAFQDSDDRWFPEKLTRQLKALRENPAARACYCGAVYFSTAQSYYIPRHGTIRRPNGQIFEDLLVSNATTPQTLLLERALLSECGGFDENLRINEDWDLALRIAKHTAFAFVPEPLVMIYRTPGSVSSDLSADALFREWLLETYASDYARHHRARARQRYIAGAQHLALGDYRRALRLLVQSMRDAPSPRCAAQIARIPISWLSGRRPA</sequence>
<dbReference type="EMBL" id="FOMS01000017">
    <property type="protein sequence ID" value="SFE80045.1"/>
    <property type="molecule type" value="Genomic_DNA"/>
</dbReference>
<evidence type="ECO:0000313" key="2">
    <source>
        <dbReference type="EMBL" id="SFE80045.1"/>
    </source>
</evidence>
<dbReference type="PANTHER" id="PTHR43685:SF2">
    <property type="entry name" value="GLYCOSYLTRANSFERASE 2-LIKE DOMAIN-CONTAINING PROTEIN"/>
    <property type="match status" value="1"/>
</dbReference>
<dbReference type="SUPFAM" id="SSF53448">
    <property type="entry name" value="Nucleotide-diphospho-sugar transferases"/>
    <property type="match status" value="1"/>
</dbReference>
<feature type="domain" description="Glycosyltransferase 2-like" evidence="1">
    <location>
        <begin position="9"/>
        <end position="151"/>
    </location>
</feature>
<dbReference type="Proteomes" id="UP000325289">
    <property type="component" value="Unassembled WGS sequence"/>
</dbReference>
<evidence type="ECO:0000259" key="1">
    <source>
        <dbReference type="Pfam" id="PF00535"/>
    </source>
</evidence>
<gene>
    <name evidence="2" type="ORF">SAMN04515678_1177</name>
</gene>
<dbReference type="PANTHER" id="PTHR43685">
    <property type="entry name" value="GLYCOSYLTRANSFERASE"/>
    <property type="match status" value="1"/>
</dbReference>
<dbReference type="GO" id="GO:0016740">
    <property type="term" value="F:transferase activity"/>
    <property type="evidence" value="ECO:0007669"/>
    <property type="project" value="UniProtKB-KW"/>
</dbReference>
<reference evidence="2 3" key="1">
    <citation type="submission" date="2016-10" db="EMBL/GenBank/DDBJ databases">
        <authorList>
            <person name="Varghese N."/>
            <person name="Submissions S."/>
        </authorList>
    </citation>
    <scope>NUCLEOTIDE SEQUENCE [LARGE SCALE GENOMIC DNA]</scope>
    <source>
        <strain evidence="3">YIM D21,KCTC 23444,ACCC 10710</strain>
    </source>
</reference>
<dbReference type="CDD" id="cd00761">
    <property type="entry name" value="Glyco_tranf_GTA_type"/>
    <property type="match status" value="1"/>
</dbReference>
<dbReference type="InterPro" id="IPR029044">
    <property type="entry name" value="Nucleotide-diphossugar_trans"/>
</dbReference>
<accession>A0A1I2DHG0</accession>
<protein>
    <submittedName>
        <fullName evidence="2">Glycosyl transferase family 2</fullName>
    </submittedName>
</protein>
<proteinExistence type="predicted"/>
<dbReference type="InterPro" id="IPR050834">
    <property type="entry name" value="Glycosyltransf_2"/>
</dbReference>
<dbReference type="Pfam" id="PF00535">
    <property type="entry name" value="Glycos_transf_2"/>
    <property type="match status" value="1"/>
</dbReference>
<dbReference type="AlphaFoldDB" id="A0A1I2DHG0"/>
<evidence type="ECO:0000313" key="3">
    <source>
        <dbReference type="Proteomes" id="UP000325289"/>
    </source>
</evidence>
<dbReference type="RefSeq" id="WP_188129768.1">
    <property type="nucleotide sequence ID" value="NZ_FOMS01000017.1"/>
</dbReference>
<organism evidence="2 3">
    <name type="scientific">Roseivivax sediminis</name>
    <dbReference type="NCBI Taxonomy" id="936889"/>
    <lineage>
        <taxon>Bacteria</taxon>
        <taxon>Pseudomonadati</taxon>
        <taxon>Pseudomonadota</taxon>
        <taxon>Alphaproteobacteria</taxon>
        <taxon>Rhodobacterales</taxon>
        <taxon>Roseobacteraceae</taxon>
        <taxon>Roseivivax</taxon>
    </lineage>
</organism>
<dbReference type="InterPro" id="IPR001173">
    <property type="entry name" value="Glyco_trans_2-like"/>
</dbReference>
<name>A0A1I2DHG0_9RHOB</name>
<keyword evidence="2" id="KW-0808">Transferase</keyword>
<keyword evidence="3" id="KW-1185">Reference proteome</keyword>
<dbReference type="Gene3D" id="3.90.550.10">
    <property type="entry name" value="Spore Coat Polysaccharide Biosynthesis Protein SpsA, Chain A"/>
    <property type="match status" value="1"/>
</dbReference>